<organism evidence="2 3">
    <name type="scientific">Forsythia ovata</name>
    <dbReference type="NCBI Taxonomy" id="205694"/>
    <lineage>
        <taxon>Eukaryota</taxon>
        <taxon>Viridiplantae</taxon>
        <taxon>Streptophyta</taxon>
        <taxon>Embryophyta</taxon>
        <taxon>Tracheophyta</taxon>
        <taxon>Spermatophyta</taxon>
        <taxon>Magnoliopsida</taxon>
        <taxon>eudicotyledons</taxon>
        <taxon>Gunneridae</taxon>
        <taxon>Pentapetalae</taxon>
        <taxon>asterids</taxon>
        <taxon>lamiids</taxon>
        <taxon>Lamiales</taxon>
        <taxon>Oleaceae</taxon>
        <taxon>Forsythieae</taxon>
        <taxon>Forsythia</taxon>
    </lineage>
</organism>
<keyword evidence="3" id="KW-1185">Reference proteome</keyword>
<feature type="compositionally biased region" description="Basic and acidic residues" evidence="1">
    <location>
        <begin position="53"/>
        <end position="64"/>
    </location>
</feature>
<name>A0ABD1UWV0_9LAMI</name>
<reference evidence="3" key="1">
    <citation type="submission" date="2024-07" db="EMBL/GenBank/DDBJ databases">
        <title>Two chromosome-level genome assemblies of Korean endemic species Abeliophyllum distichum and Forsythia ovata (Oleaceae).</title>
        <authorList>
            <person name="Jang H."/>
        </authorList>
    </citation>
    <scope>NUCLEOTIDE SEQUENCE [LARGE SCALE GENOMIC DNA]</scope>
</reference>
<dbReference type="EMBL" id="JBFOLJ010000006">
    <property type="protein sequence ID" value="KAL2529432.1"/>
    <property type="molecule type" value="Genomic_DNA"/>
</dbReference>
<proteinExistence type="predicted"/>
<evidence type="ECO:0000313" key="3">
    <source>
        <dbReference type="Proteomes" id="UP001604277"/>
    </source>
</evidence>
<sequence>MISENDDSQNHSEDLSIELKIMDEAQSSLDHDKEVEMRPTIAYFIIASTSEVKRETAEGEDKGKGWAAGQEKSHTIVPSTIKPSLDQRNTPATCQLDEELITSAYSVTIIQSRFMKVDLKMLRLGYDVTESVQLRIFFAYEMSETR</sequence>
<feature type="region of interest" description="Disordered" evidence="1">
    <location>
        <begin position="53"/>
        <end position="89"/>
    </location>
</feature>
<comment type="caution">
    <text evidence="2">The sequence shown here is derived from an EMBL/GenBank/DDBJ whole genome shotgun (WGS) entry which is preliminary data.</text>
</comment>
<dbReference type="Proteomes" id="UP001604277">
    <property type="component" value="Unassembled WGS sequence"/>
</dbReference>
<gene>
    <name evidence="2" type="ORF">Fot_22033</name>
</gene>
<feature type="compositionally biased region" description="Polar residues" evidence="1">
    <location>
        <begin position="76"/>
        <end position="89"/>
    </location>
</feature>
<protein>
    <submittedName>
        <fullName evidence="2">Uncharacterized protein</fullName>
    </submittedName>
</protein>
<dbReference type="AlphaFoldDB" id="A0ABD1UWV0"/>
<evidence type="ECO:0000313" key="2">
    <source>
        <dbReference type="EMBL" id="KAL2529432.1"/>
    </source>
</evidence>
<evidence type="ECO:0000256" key="1">
    <source>
        <dbReference type="SAM" id="MobiDB-lite"/>
    </source>
</evidence>
<accession>A0ABD1UWV0</accession>